<protein>
    <submittedName>
        <fullName evidence="1">Uncharacterized protein</fullName>
    </submittedName>
</protein>
<dbReference type="AlphaFoldDB" id="A0A085N4M6"/>
<evidence type="ECO:0000313" key="1">
    <source>
        <dbReference type="EMBL" id="KFD64422.1"/>
    </source>
</evidence>
<gene>
    <name evidence="1" type="ORF">M514_23446</name>
</gene>
<reference evidence="1" key="1">
    <citation type="journal article" date="2014" name="Nat. Genet.">
        <title>Genome and transcriptome of the porcine whipworm Trichuris suis.</title>
        <authorList>
            <person name="Jex A.R."/>
            <person name="Nejsum P."/>
            <person name="Schwarz E.M."/>
            <person name="Hu L."/>
            <person name="Young N.D."/>
            <person name="Hall R.S."/>
            <person name="Korhonen P.K."/>
            <person name="Liao S."/>
            <person name="Thamsborg S."/>
            <person name="Xia J."/>
            <person name="Xu P."/>
            <person name="Wang S."/>
            <person name="Scheerlinck J.P."/>
            <person name="Hofmann A."/>
            <person name="Sternberg P.W."/>
            <person name="Wang J."/>
            <person name="Gasser R.B."/>
        </authorList>
    </citation>
    <scope>NUCLEOTIDE SEQUENCE [LARGE SCALE GENOMIC DNA]</scope>
    <source>
        <strain evidence="1">DCEP-RM93F</strain>
    </source>
</reference>
<organism evidence="1">
    <name type="scientific">Trichuris suis</name>
    <name type="common">pig whipworm</name>
    <dbReference type="NCBI Taxonomy" id="68888"/>
    <lineage>
        <taxon>Eukaryota</taxon>
        <taxon>Metazoa</taxon>
        <taxon>Ecdysozoa</taxon>
        <taxon>Nematoda</taxon>
        <taxon>Enoplea</taxon>
        <taxon>Dorylaimia</taxon>
        <taxon>Trichinellida</taxon>
        <taxon>Trichuridae</taxon>
        <taxon>Trichuris</taxon>
    </lineage>
</organism>
<dbReference type="Proteomes" id="UP000030758">
    <property type="component" value="Unassembled WGS sequence"/>
</dbReference>
<sequence>MLDDRGGFDRLGHDLLWLLPLWASSSFGARPRRCLWLLESANGLFVSSDVGHVSFISIKCSRKVSSFPTVVMAKMSFTYRLKKMGASEVLMLGEGRKLSLQTRGCGPGLPFGQKNAHKESYDASARQTILQVRRCSYRFTPDAIVKASIEQHTCRHFGERMILSLSHAVLLWRVWHGGFVLYAFTVEEVAQFAAEIFSAIVCTKSNRTSTESILHSGDVFFYDAGYCSVRLLNTMRSRGMNLYSALSAVLGARLFT</sequence>
<accession>A0A085N4M6</accession>
<proteinExistence type="predicted"/>
<dbReference type="EMBL" id="KL367556">
    <property type="protein sequence ID" value="KFD64422.1"/>
    <property type="molecule type" value="Genomic_DNA"/>
</dbReference>
<name>A0A085N4M6_9BILA</name>